<dbReference type="PaxDb" id="55529-EKX41397"/>
<dbReference type="RefSeq" id="XP_005828377.1">
    <property type="nucleotide sequence ID" value="XM_005828320.1"/>
</dbReference>
<name>L1IZ97_GUITC</name>
<evidence type="ECO:0000313" key="3">
    <source>
        <dbReference type="Proteomes" id="UP000011087"/>
    </source>
</evidence>
<reference evidence="3" key="2">
    <citation type="submission" date="2012-11" db="EMBL/GenBank/DDBJ databases">
        <authorList>
            <person name="Kuo A."/>
            <person name="Curtis B.A."/>
            <person name="Tanifuji G."/>
            <person name="Burki F."/>
            <person name="Gruber A."/>
            <person name="Irimia M."/>
            <person name="Maruyama S."/>
            <person name="Arias M.C."/>
            <person name="Ball S.G."/>
            <person name="Gile G.H."/>
            <person name="Hirakawa Y."/>
            <person name="Hopkins J.F."/>
            <person name="Rensing S.A."/>
            <person name="Schmutz J."/>
            <person name="Symeonidi A."/>
            <person name="Elias M."/>
            <person name="Eveleigh R.J."/>
            <person name="Herman E.K."/>
            <person name="Klute M.J."/>
            <person name="Nakayama T."/>
            <person name="Obornik M."/>
            <person name="Reyes-Prieto A."/>
            <person name="Armbrust E.V."/>
            <person name="Aves S.J."/>
            <person name="Beiko R.G."/>
            <person name="Coutinho P."/>
            <person name="Dacks J.B."/>
            <person name="Durnford D.G."/>
            <person name="Fast N.M."/>
            <person name="Green B.R."/>
            <person name="Grisdale C."/>
            <person name="Hempe F."/>
            <person name="Henrissat B."/>
            <person name="Hoppner M.P."/>
            <person name="Ishida K.-I."/>
            <person name="Kim E."/>
            <person name="Koreny L."/>
            <person name="Kroth P.G."/>
            <person name="Liu Y."/>
            <person name="Malik S.-B."/>
            <person name="Maier U.G."/>
            <person name="McRose D."/>
            <person name="Mock T."/>
            <person name="Neilson J.A."/>
            <person name="Onodera N.T."/>
            <person name="Poole A.M."/>
            <person name="Pritham E.J."/>
            <person name="Richards T.A."/>
            <person name="Rocap G."/>
            <person name="Roy S.W."/>
            <person name="Sarai C."/>
            <person name="Schaack S."/>
            <person name="Shirato S."/>
            <person name="Slamovits C.H."/>
            <person name="Spencer D.F."/>
            <person name="Suzuki S."/>
            <person name="Worden A.Z."/>
            <person name="Zauner S."/>
            <person name="Barry K."/>
            <person name="Bell C."/>
            <person name="Bharti A.K."/>
            <person name="Crow J.A."/>
            <person name="Grimwood J."/>
            <person name="Kramer R."/>
            <person name="Lindquist E."/>
            <person name="Lucas S."/>
            <person name="Salamov A."/>
            <person name="McFadden G.I."/>
            <person name="Lane C.E."/>
            <person name="Keeling P.J."/>
            <person name="Gray M.W."/>
            <person name="Grigoriev I.V."/>
            <person name="Archibald J.M."/>
        </authorList>
    </citation>
    <scope>NUCLEOTIDE SEQUENCE</scope>
    <source>
        <strain evidence="3">CCMP2712</strain>
    </source>
</reference>
<reference evidence="2" key="3">
    <citation type="submission" date="2016-03" db="UniProtKB">
        <authorList>
            <consortium name="EnsemblProtists"/>
        </authorList>
    </citation>
    <scope>IDENTIFICATION</scope>
</reference>
<gene>
    <name evidence="1" type="ORF">GUITHDRAFT_112611</name>
</gene>
<dbReference type="Proteomes" id="UP000011087">
    <property type="component" value="Unassembled WGS sequence"/>
</dbReference>
<protein>
    <submittedName>
        <fullName evidence="1 2">Uncharacterized protein</fullName>
    </submittedName>
</protein>
<dbReference type="EMBL" id="JH993024">
    <property type="protein sequence ID" value="EKX41397.1"/>
    <property type="molecule type" value="Genomic_DNA"/>
</dbReference>
<dbReference type="KEGG" id="gtt:GUITHDRAFT_112611"/>
<keyword evidence="3" id="KW-1185">Reference proteome</keyword>
<dbReference type="AlphaFoldDB" id="L1IZ97"/>
<accession>L1IZ97</accession>
<reference evidence="1 3" key="1">
    <citation type="journal article" date="2012" name="Nature">
        <title>Algal genomes reveal evolutionary mosaicism and the fate of nucleomorphs.</title>
        <authorList>
            <consortium name="DOE Joint Genome Institute"/>
            <person name="Curtis B.A."/>
            <person name="Tanifuji G."/>
            <person name="Burki F."/>
            <person name="Gruber A."/>
            <person name="Irimia M."/>
            <person name="Maruyama S."/>
            <person name="Arias M.C."/>
            <person name="Ball S.G."/>
            <person name="Gile G.H."/>
            <person name="Hirakawa Y."/>
            <person name="Hopkins J.F."/>
            <person name="Kuo A."/>
            <person name="Rensing S.A."/>
            <person name="Schmutz J."/>
            <person name="Symeonidi A."/>
            <person name="Elias M."/>
            <person name="Eveleigh R.J."/>
            <person name="Herman E.K."/>
            <person name="Klute M.J."/>
            <person name="Nakayama T."/>
            <person name="Obornik M."/>
            <person name="Reyes-Prieto A."/>
            <person name="Armbrust E.V."/>
            <person name="Aves S.J."/>
            <person name="Beiko R.G."/>
            <person name="Coutinho P."/>
            <person name="Dacks J.B."/>
            <person name="Durnford D.G."/>
            <person name="Fast N.M."/>
            <person name="Green B.R."/>
            <person name="Grisdale C.J."/>
            <person name="Hempel F."/>
            <person name="Henrissat B."/>
            <person name="Hoppner M.P."/>
            <person name="Ishida K."/>
            <person name="Kim E."/>
            <person name="Koreny L."/>
            <person name="Kroth P.G."/>
            <person name="Liu Y."/>
            <person name="Malik S.B."/>
            <person name="Maier U.G."/>
            <person name="McRose D."/>
            <person name="Mock T."/>
            <person name="Neilson J.A."/>
            <person name="Onodera N.T."/>
            <person name="Poole A.M."/>
            <person name="Pritham E.J."/>
            <person name="Richards T.A."/>
            <person name="Rocap G."/>
            <person name="Roy S.W."/>
            <person name="Sarai C."/>
            <person name="Schaack S."/>
            <person name="Shirato S."/>
            <person name="Slamovits C.H."/>
            <person name="Spencer D.F."/>
            <person name="Suzuki S."/>
            <person name="Worden A.Z."/>
            <person name="Zauner S."/>
            <person name="Barry K."/>
            <person name="Bell C."/>
            <person name="Bharti A.K."/>
            <person name="Crow J.A."/>
            <person name="Grimwood J."/>
            <person name="Kramer R."/>
            <person name="Lindquist E."/>
            <person name="Lucas S."/>
            <person name="Salamov A."/>
            <person name="McFadden G.I."/>
            <person name="Lane C.E."/>
            <person name="Keeling P.J."/>
            <person name="Gray M.W."/>
            <person name="Grigoriev I.V."/>
            <person name="Archibald J.M."/>
        </authorList>
    </citation>
    <scope>NUCLEOTIDE SEQUENCE</scope>
    <source>
        <strain evidence="1 3">CCMP2712</strain>
    </source>
</reference>
<evidence type="ECO:0000313" key="2">
    <source>
        <dbReference type="EnsemblProtists" id="EKX41397"/>
    </source>
</evidence>
<proteinExistence type="predicted"/>
<dbReference type="HOGENOM" id="CLU_2150682_0_0_1"/>
<dbReference type="GeneID" id="17298035"/>
<evidence type="ECO:0000313" key="1">
    <source>
        <dbReference type="EMBL" id="EKX41397.1"/>
    </source>
</evidence>
<dbReference type="EnsemblProtists" id="EKX41397">
    <property type="protein sequence ID" value="EKX41397"/>
    <property type="gene ID" value="GUITHDRAFT_112611"/>
</dbReference>
<sequence>MTLPFRAEAGTIADGNRALRRKSGGGKEEAMCLTQAYSRACINLRIEAAYLESPDAAYLESPDAAYLESPDAAYLESPDAAYLESPDAAYLESPDAAYLESPDAPNLYTMRT</sequence>
<organism evidence="1">
    <name type="scientific">Guillardia theta (strain CCMP2712)</name>
    <name type="common">Cryptophyte</name>
    <dbReference type="NCBI Taxonomy" id="905079"/>
    <lineage>
        <taxon>Eukaryota</taxon>
        <taxon>Cryptophyceae</taxon>
        <taxon>Pyrenomonadales</taxon>
        <taxon>Geminigeraceae</taxon>
        <taxon>Guillardia</taxon>
    </lineage>
</organism>